<sequence length="69" mass="7352">MGNSHNNCVGRFLLPLRGSSFNNTSNGGAAALNLNNTRTNSNNNISLRSASPQLPEVASIRGRIPCVWV</sequence>
<dbReference type="EMBL" id="BK016082">
    <property type="protein sequence ID" value="DAF93310.1"/>
    <property type="molecule type" value="Genomic_DNA"/>
</dbReference>
<reference evidence="1" key="1">
    <citation type="journal article" date="2021" name="Proc. Natl. Acad. Sci. U.S.A.">
        <title>A Catalog of Tens of Thousands of Viruses from Human Metagenomes Reveals Hidden Associations with Chronic Diseases.</title>
        <authorList>
            <person name="Tisza M.J."/>
            <person name="Buck C.B."/>
        </authorList>
    </citation>
    <scope>NUCLEOTIDE SEQUENCE</scope>
    <source>
        <strain evidence="1">CtvQY7</strain>
    </source>
</reference>
<accession>A0A8S5UG02</accession>
<organism evidence="1">
    <name type="scientific">Caudovirales sp. ctvQY7</name>
    <dbReference type="NCBI Taxonomy" id="2825774"/>
    <lineage>
        <taxon>Viruses</taxon>
        <taxon>Duplodnaviria</taxon>
        <taxon>Heunggongvirae</taxon>
        <taxon>Uroviricota</taxon>
        <taxon>Caudoviricetes</taxon>
    </lineage>
</organism>
<proteinExistence type="predicted"/>
<evidence type="ECO:0000313" key="1">
    <source>
        <dbReference type="EMBL" id="DAF93310.1"/>
    </source>
</evidence>
<name>A0A8S5UG02_9CAUD</name>
<protein>
    <submittedName>
        <fullName evidence="1">Uncharacterized protein</fullName>
    </submittedName>
</protein>